<feature type="chain" id="PRO_5028429723" evidence="2">
    <location>
        <begin position="20"/>
        <end position="223"/>
    </location>
</feature>
<proteinExistence type="predicted"/>
<keyword evidence="2" id="KW-0732">Signal</keyword>
<evidence type="ECO:0000313" key="4">
    <source>
        <dbReference type="RefSeq" id="XP_026077432.1"/>
    </source>
</evidence>
<keyword evidence="1" id="KW-0812">Transmembrane</keyword>
<organism evidence="3 4">
    <name type="scientific">Carassius auratus</name>
    <name type="common">Goldfish</name>
    <dbReference type="NCBI Taxonomy" id="7957"/>
    <lineage>
        <taxon>Eukaryota</taxon>
        <taxon>Metazoa</taxon>
        <taxon>Chordata</taxon>
        <taxon>Craniata</taxon>
        <taxon>Vertebrata</taxon>
        <taxon>Euteleostomi</taxon>
        <taxon>Actinopterygii</taxon>
        <taxon>Neopterygii</taxon>
        <taxon>Teleostei</taxon>
        <taxon>Ostariophysi</taxon>
        <taxon>Cypriniformes</taxon>
        <taxon>Cyprinidae</taxon>
        <taxon>Cyprininae</taxon>
        <taxon>Carassius</taxon>
    </lineage>
</organism>
<dbReference type="KEGG" id="caua:113055374"/>
<feature type="signal peptide" evidence="2">
    <location>
        <begin position="1"/>
        <end position="19"/>
    </location>
</feature>
<evidence type="ECO:0000256" key="2">
    <source>
        <dbReference type="SAM" id="SignalP"/>
    </source>
</evidence>
<keyword evidence="3" id="KW-1185">Reference proteome</keyword>
<keyword evidence="1" id="KW-0472">Membrane</keyword>
<dbReference type="RefSeq" id="XP_026077432.1">
    <property type="nucleotide sequence ID" value="XM_026221647.1"/>
</dbReference>
<dbReference type="OrthoDB" id="8938325at2759"/>
<protein>
    <submittedName>
        <fullName evidence="4">Uncharacterized protein LOC113055374 isoform X1</fullName>
    </submittedName>
</protein>
<dbReference type="GeneID" id="113055374"/>
<sequence>MALLIFIILQLSLEVKLQGLATMSSLPPITDVSPTTVTPIATFQDMSNLSTQDIVGHSLTDPANASLELTTLTDTTERASAIPLMTKGPEIRKYLNTTLSHTEMFFLIAVVASGGGIVLTALVGICLNRCTGKSKPERIWIKFSGKKQKQGLSLPTACSDSFGEEDTVLYSTINFNQSPSQPPGNSDESMQNEVEVNQLYYTVITEPTISSDSSSVYSQLKVQ</sequence>
<gene>
    <name evidence="4" type="primary">LOC113055374</name>
</gene>
<evidence type="ECO:0000256" key="1">
    <source>
        <dbReference type="SAM" id="Phobius"/>
    </source>
</evidence>
<dbReference type="Proteomes" id="UP000515129">
    <property type="component" value="Chromosome 36"/>
</dbReference>
<feature type="transmembrane region" description="Helical" evidence="1">
    <location>
        <begin position="104"/>
        <end position="127"/>
    </location>
</feature>
<reference evidence="4" key="1">
    <citation type="submission" date="2025-08" db="UniProtKB">
        <authorList>
            <consortium name="RefSeq"/>
        </authorList>
    </citation>
    <scope>IDENTIFICATION</scope>
    <source>
        <strain evidence="4">Wakin</strain>
        <tissue evidence="4">Muscle</tissue>
    </source>
</reference>
<accession>A0A6P6L1G2</accession>
<dbReference type="AlphaFoldDB" id="A0A6P6L1G2"/>
<name>A0A6P6L1G2_CARAU</name>
<evidence type="ECO:0000313" key="3">
    <source>
        <dbReference type="Proteomes" id="UP000515129"/>
    </source>
</evidence>
<keyword evidence="1" id="KW-1133">Transmembrane helix</keyword>